<organism evidence="2 3">
    <name type="scientific">Lepraria neglecta</name>
    <dbReference type="NCBI Taxonomy" id="209136"/>
    <lineage>
        <taxon>Eukaryota</taxon>
        <taxon>Fungi</taxon>
        <taxon>Dikarya</taxon>
        <taxon>Ascomycota</taxon>
        <taxon>Pezizomycotina</taxon>
        <taxon>Lecanoromycetes</taxon>
        <taxon>OSLEUM clade</taxon>
        <taxon>Lecanoromycetidae</taxon>
        <taxon>Lecanorales</taxon>
        <taxon>Lecanorineae</taxon>
        <taxon>Stereocaulaceae</taxon>
        <taxon>Lepraria</taxon>
    </lineage>
</organism>
<proteinExistence type="predicted"/>
<dbReference type="EMBL" id="JASNWA010000004">
    <property type="protein sequence ID" value="KAK3176586.1"/>
    <property type="molecule type" value="Genomic_DNA"/>
</dbReference>
<dbReference type="AlphaFoldDB" id="A0AAD9ZDY5"/>
<name>A0AAD9ZDY5_9LECA</name>
<evidence type="ECO:0000256" key="1">
    <source>
        <dbReference type="SAM" id="MobiDB-lite"/>
    </source>
</evidence>
<feature type="compositionally biased region" description="Basic and acidic residues" evidence="1">
    <location>
        <begin position="18"/>
        <end position="29"/>
    </location>
</feature>
<gene>
    <name evidence="2" type="ORF">OEA41_007909</name>
</gene>
<sequence length="107" mass="12022">MKRSHSGLSSHNTCTTEPEPKKQKPDDGKRKNRLVTFTDLPKPSMAASTQVLGIPELLEMTLLHVTELPLLTLQRVYKVWRDAIEGSSRLQQKLCMKADPIDVNGEP</sequence>
<keyword evidence="3" id="KW-1185">Reference proteome</keyword>
<evidence type="ECO:0000313" key="3">
    <source>
        <dbReference type="Proteomes" id="UP001276659"/>
    </source>
</evidence>
<accession>A0AAD9ZDY5</accession>
<comment type="caution">
    <text evidence="2">The sequence shown here is derived from an EMBL/GenBank/DDBJ whole genome shotgun (WGS) entry which is preliminary data.</text>
</comment>
<reference evidence="2" key="1">
    <citation type="submission" date="2022-11" db="EMBL/GenBank/DDBJ databases">
        <title>Chromosomal genome sequence assembly and mating type (MAT) locus characterization of the leprose asexual lichenized fungus Lepraria neglecta (Nyl.) Erichsen.</title>
        <authorList>
            <person name="Allen J.L."/>
            <person name="Pfeffer B."/>
        </authorList>
    </citation>
    <scope>NUCLEOTIDE SEQUENCE</scope>
    <source>
        <strain evidence="2">Allen 5258</strain>
    </source>
</reference>
<feature type="region of interest" description="Disordered" evidence="1">
    <location>
        <begin position="1"/>
        <end position="40"/>
    </location>
</feature>
<dbReference type="Proteomes" id="UP001276659">
    <property type="component" value="Unassembled WGS sequence"/>
</dbReference>
<protein>
    <recommendedName>
        <fullName evidence="4">F-box domain-containing protein</fullName>
    </recommendedName>
</protein>
<evidence type="ECO:0008006" key="4">
    <source>
        <dbReference type="Google" id="ProtNLM"/>
    </source>
</evidence>
<evidence type="ECO:0000313" key="2">
    <source>
        <dbReference type="EMBL" id="KAK3176586.1"/>
    </source>
</evidence>
<feature type="compositionally biased region" description="Polar residues" evidence="1">
    <location>
        <begin position="1"/>
        <end position="16"/>
    </location>
</feature>